<dbReference type="PANTHER" id="PTHR34216:SF3">
    <property type="entry name" value="POLY-BETA-1,6-N-ACETYL-D-GLUCOSAMINE N-DEACETYLASE"/>
    <property type="match status" value="1"/>
</dbReference>
<dbReference type="InterPro" id="IPR011330">
    <property type="entry name" value="Glyco_hydro/deAcase_b/a-brl"/>
</dbReference>
<evidence type="ECO:0000313" key="4">
    <source>
        <dbReference type="EMBL" id="CTP84007.1"/>
    </source>
</evidence>
<dbReference type="AlphaFoldDB" id="A0A0K2ZGB9"/>
<dbReference type="GO" id="GO:0005975">
    <property type="term" value="P:carbohydrate metabolic process"/>
    <property type="evidence" value="ECO:0007669"/>
    <property type="project" value="InterPro"/>
</dbReference>
<evidence type="ECO:0000259" key="3">
    <source>
        <dbReference type="PROSITE" id="PS51677"/>
    </source>
</evidence>
<reference evidence="4 5" key="1">
    <citation type="submission" date="2015-07" db="EMBL/GenBank/DDBJ databases">
        <authorList>
            <person name="Noorani M."/>
        </authorList>
    </citation>
    <scope>NUCLEOTIDE SEQUENCE [LARGE SCALE GENOMIC DNA]</scope>
    <source>
        <strain evidence="4">LMG728</strain>
    </source>
</reference>
<dbReference type="InterPro" id="IPR002509">
    <property type="entry name" value="NODB_dom"/>
</dbReference>
<dbReference type="EMBL" id="CXOK01000011">
    <property type="protein sequence ID" value="CTP84007.1"/>
    <property type="molecule type" value="Genomic_DNA"/>
</dbReference>
<dbReference type="Pfam" id="PF01522">
    <property type="entry name" value="Polysacc_deac_1"/>
    <property type="match status" value="1"/>
</dbReference>
<proteinExistence type="predicted"/>
<accession>A0A0K2ZGB9</accession>
<feature type="domain" description="NodB homology" evidence="3">
    <location>
        <begin position="71"/>
        <end position="248"/>
    </location>
</feature>
<dbReference type="PROSITE" id="PS51677">
    <property type="entry name" value="NODB"/>
    <property type="match status" value="1"/>
</dbReference>
<evidence type="ECO:0000313" key="5">
    <source>
        <dbReference type="Proteomes" id="UP000041247"/>
    </source>
</evidence>
<organism evidence="4 5">
    <name type="scientific">Xanthomonas graminis pv. poae</name>
    <dbReference type="NCBI Taxonomy" id="227946"/>
    <lineage>
        <taxon>Bacteria</taxon>
        <taxon>Pseudomonadati</taxon>
        <taxon>Pseudomonadota</taxon>
        <taxon>Gammaproteobacteria</taxon>
        <taxon>Lysobacterales</taxon>
        <taxon>Lysobacteraceae</taxon>
        <taxon>Xanthomonas</taxon>
        <taxon>Xanthomonas translucens group</taxon>
        <taxon>Xanthomonas graminis</taxon>
    </lineage>
</organism>
<protein>
    <submittedName>
        <fullName evidence="4">Polysaccharide deacetylase</fullName>
    </submittedName>
</protein>
<dbReference type="RefSeq" id="WP_053839856.1">
    <property type="nucleotide sequence ID" value="NZ_CXOK01000011.1"/>
</dbReference>
<keyword evidence="2" id="KW-0732">Signal</keyword>
<dbReference type="InterPro" id="IPR051398">
    <property type="entry name" value="Polysacch_Deacetylase"/>
</dbReference>
<sequence length="248" mass="27584">MHSATSPAAARIPIFMYHNIAQAPRQLQVYRSLYVAPARFARQMRLLRRLGYRGVSMSDAMPYLRGERHGRIAVLTLDDGYLDNLHAALPVLQGLGFSATVYAVSGSIGRHNTWDADKLGIEKPLMSLAELRQWQRSGMEVGAHTRSHPRLTACSDAVLREEIGGCKRALEDLLGAAVTQFCYPYGDVNARVTATVQEAGYIAATTTRRGRAVPGSDPWRYPRIQVARHHLLPQFALRALTGYEDRRA</sequence>
<evidence type="ECO:0000256" key="2">
    <source>
        <dbReference type="ARBA" id="ARBA00022729"/>
    </source>
</evidence>
<dbReference type="CDD" id="cd10918">
    <property type="entry name" value="CE4_NodB_like_5s_6s"/>
    <property type="match status" value="1"/>
</dbReference>
<dbReference type="GO" id="GO:0016810">
    <property type="term" value="F:hydrolase activity, acting on carbon-nitrogen (but not peptide) bonds"/>
    <property type="evidence" value="ECO:0007669"/>
    <property type="project" value="InterPro"/>
</dbReference>
<name>A0A0K2ZGB9_9XANT</name>
<dbReference type="SUPFAM" id="SSF88713">
    <property type="entry name" value="Glycoside hydrolase/deacetylase"/>
    <property type="match status" value="1"/>
</dbReference>
<dbReference type="PANTHER" id="PTHR34216">
    <property type="match status" value="1"/>
</dbReference>
<gene>
    <name evidence="4" type="ORF">XTPLMG728_0396</name>
</gene>
<dbReference type="Gene3D" id="3.20.20.370">
    <property type="entry name" value="Glycoside hydrolase/deacetylase"/>
    <property type="match status" value="1"/>
</dbReference>
<evidence type="ECO:0000256" key="1">
    <source>
        <dbReference type="ARBA" id="ARBA00004613"/>
    </source>
</evidence>
<dbReference type="Proteomes" id="UP000041247">
    <property type="component" value="Unassembled WGS sequence"/>
</dbReference>
<dbReference type="GO" id="GO:0005576">
    <property type="term" value="C:extracellular region"/>
    <property type="evidence" value="ECO:0007669"/>
    <property type="project" value="UniProtKB-SubCell"/>
</dbReference>
<comment type="subcellular location">
    <subcellularLocation>
        <location evidence="1">Secreted</location>
    </subcellularLocation>
</comment>